<evidence type="ECO:0000256" key="2">
    <source>
        <dbReference type="SAM" id="MobiDB-lite"/>
    </source>
</evidence>
<evidence type="ECO:0000256" key="1">
    <source>
        <dbReference type="SAM" id="Coils"/>
    </source>
</evidence>
<protein>
    <recommendedName>
        <fullName evidence="4">Helix-turn-helix domain-containing protein</fullName>
    </recommendedName>
</protein>
<sequence length="444" mass="47663">MPSSRPDRGHPVVAAELDEQMEIAAGRRAPFTMLGDWVALSGIDDHAKALYWCLAMHVNVARDDTEVWPSRYTLAEWCGFAKAESVDRYLAQLVELGAIEVRQHRHAGGMRARNRYLVHGSPSDDYAGARSLHEWYQRRRAEADPEPSRSPFQRTTARPAETRETPAQPVVRSSGLPESAPADLGSPPQRTGTKTKNNKTKNTTTPARTRKAPAPKPPTGGGGSSPLRPTTEPAAESEAARLVLDTVAGTLTLGGPERAVLAAPIDAAVAAGWEPAVLAAHLTADPTTDKIKQPGGWLMYRLTGTRKTGVPALPEGPTVCPCTACRRHVRQVEAAIRQQTAELDRARQRHAEQTDDPGRARYETITEALGAALHGRIVAAEFETLRTGRFGANLAGSLAQSPKRIRAVVGGVYGRYGHDIAAIRTYAESLPPAGQPVPAVAASA</sequence>
<evidence type="ECO:0008006" key="4">
    <source>
        <dbReference type="Google" id="ProtNLM"/>
    </source>
</evidence>
<feature type="region of interest" description="Disordered" evidence="2">
    <location>
        <begin position="139"/>
        <end position="237"/>
    </location>
</feature>
<feature type="coiled-coil region" evidence="1">
    <location>
        <begin position="329"/>
        <end position="356"/>
    </location>
</feature>
<keyword evidence="1" id="KW-0175">Coiled coil</keyword>
<keyword evidence="3" id="KW-0614">Plasmid</keyword>
<proteinExistence type="predicted"/>
<accession>O50193</accession>
<dbReference type="EMBL" id="AF014839">
    <property type="protein sequence ID" value="AAB88411.1"/>
    <property type="molecule type" value="Genomic_DNA"/>
</dbReference>
<reference evidence="3" key="1">
    <citation type="submission" date="2001-07" db="EMBL/GenBank/DDBJ databases">
        <authorList>
            <person name="Kong R."/>
            <person name="Xu X."/>
            <person name="Wolk C.P."/>
        </authorList>
    </citation>
    <scope>NUCLEOTIDE SEQUENCE</scope>
    <source>
        <strain evidence="3">CpI1</strain>
        <plasmid evidence="3">pFQ11</plasmid>
    </source>
</reference>
<evidence type="ECO:0000313" key="3">
    <source>
        <dbReference type="EMBL" id="AAB88411.1"/>
    </source>
</evidence>
<dbReference type="AlphaFoldDB" id="O50193"/>
<organism evidence="3">
    <name type="scientific">Frankia sp</name>
    <dbReference type="NCBI Taxonomy" id="1855"/>
    <lineage>
        <taxon>Bacteria</taxon>
        <taxon>Bacillati</taxon>
        <taxon>Actinomycetota</taxon>
        <taxon>Actinomycetes</taxon>
        <taxon>Frankiales</taxon>
        <taxon>Frankiaceae</taxon>
        <taxon>Frankia</taxon>
    </lineage>
</organism>
<feature type="compositionally biased region" description="Low complexity" evidence="2">
    <location>
        <begin position="190"/>
        <end position="207"/>
    </location>
</feature>
<name>O50193_9ACTN</name>
<geneLocation type="plasmid" evidence="3">
    <name>pFQ11</name>
</geneLocation>